<dbReference type="Proteomes" id="UP001170481">
    <property type="component" value="Unassembled WGS sequence"/>
</dbReference>
<organism evidence="3 4">
    <name type="scientific">Cobetia amphilecti</name>
    <dbReference type="NCBI Taxonomy" id="1055104"/>
    <lineage>
        <taxon>Bacteria</taxon>
        <taxon>Pseudomonadati</taxon>
        <taxon>Pseudomonadota</taxon>
        <taxon>Gammaproteobacteria</taxon>
        <taxon>Oceanospirillales</taxon>
        <taxon>Halomonadaceae</taxon>
        <taxon>Cobetia</taxon>
    </lineage>
</organism>
<dbReference type="Gene3D" id="3.30.1370.60">
    <property type="entry name" value="Hypothetical oxidoreductase yiak, domain 2"/>
    <property type="match status" value="1"/>
</dbReference>
<keyword evidence="2" id="KW-0560">Oxidoreductase</keyword>
<proteinExistence type="inferred from homology"/>
<comment type="caution">
    <text evidence="3">The sequence shown here is derived from an EMBL/GenBank/DDBJ whole genome shotgun (WGS) entry which is preliminary data.</text>
</comment>
<dbReference type="Pfam" id="PF02615">
    <property type="entry name" value="Ldh_2"/>
    <property type="match status" value="1"/>
</dbReference>
<dbReference type="PANTHER" id="PTHR11091">
    <property type="entry name" value="OXIDOREDUCTASE-RELATED"/>
    <property type="match status" value="1"/>
</dbReference>
<dbReference type="AlphaFoldDB" id="A0AAP4TYT2"/>
<dbReference type="PANTHER" id="PTHR11091:SF0">
    <property type="entry name" value="MALATE DEHYDROGENASE"/>
    <property type="match status" value="1"/>
</dbReference>
<dbReference type="EMBL" id="JAUORK010000004">
    <property type="protein sequence ID" value="MDO6671456.1"/>
    <property type="molecule type" value="Genomic_DNA"/>
</dbReference>
<dbReference type="SUPFAM" id="SSF89733">
    <property type="entry name" value="L-sulfolactate dehydrogenase-like"/>
    <property type="match status" value="1"/>
</dbReference>
<dbReference type="InterPro" id="IPR036111">
    <property type="entry name" value="Mal/L-sulfo/L-lacto_DH-like_sf"/>
</dbReference>
<dbReference type="GO" id="GO:0016491">
    <property type="term" value="F:oxidoreductase activity"/>
    <property type="evidence" value="ECO:0007669"/>
    <property type="project" value="UniProtKB-KW"/>
</dbReference>
<sequence>MSDAMKEAAGMDVNLDRAALKALCHKVLSHHGFSEPHVAAMSDALVAAEMDGCRSHGLYRLMGFVATLNNGGVVPDAVPVVEDTAPSIVKVDAKGGFSSLAFQQGVPELLSKARANGIAILAINHCVHGTALWVEIERLTREGLVAIACNPTQSYMAPYGGSQPLLGTNPLAFGWPREDGNPYVFDFATSAIARGDIELHRRQGDKIPLGWGVDREGEPSQDPTEVLDHGAMLPFGDHKGSALAIMIELIAGPLIGDMLSIESSEHDQGKGSLPYHGELIIAIDPARLTGGSTQQHMLRSERLFELVKQQGARLSSERRFKARHKHQEEGVTLSRALYDDILKLAS</sequence>
<accession>A0AAP4TYT2</accession>
<dbReference type="InterPro" id="IPR003767">
    <property type="entry name" value="Malate/L-lactate_DH-like"/>
</dbReference>
<name>A0AAP4TYT2_9GAMM</name>
<dbReference type="RefSeq" id="WP_303593069.1">
    <property type="nucleotide sequence ID" value="NZ_JAUORK010000004.1"/>
</dbReference>
<gene>
    <name evidence="3" type="ORF">Q4535_04925</name>
</gene>
<evidence type="ECO:0000313" key="4">
    <source>
        <dbReference type="Proteomes" id="UP001170481"/>
    </source>
</evidence>
<reference evidence="3" key="1">
    <citation type="submission" date="2023-07" db="EMBL/GenBank/DDBJ databases">
        <title>Genome content predicts the carbon catabolic preferences of heterotrophic bacteria.</title>
        <authorList>
            <person name="Gralka M."/>
        </authorList>
    </citation>
    <scope>NUCLEOTIDE SEQUENCE</scope>
    <source>
        <strain evidence="3">C2R13</strain>
    </source>
</reference>
<dbReference type="InterPro" id="IPR043143">
    <property type="entry name" value="Mal/L-sulf/L-lact_DH-like_NADP"/>
</dbReference>
<dbReference type="Gene3D" id="1.10.1530.10">
    <property type="match status" value="1"/>
</dbReference>
<evidence type="ECO:0000256" key="2">
    <source>
        <dbReference type="ARBA" id="ARBA00023002"/>
    </source>
</evidence>
<protein>
    <submittedName>
        <fullName evidence="3">Ldh family oxidoreductase</fullName>
    </submittedName>
</protein>
<comment type="similarity">
    <text evidence="1">Belongs to the LDH2/MDH2 oxidoreductase family.</text>
</comment>
<evidence type="ECO:0000256" key="1">
    <source>
        <dbReference type="ARBA" id="ARBA00006056"/>
    </source>
</evidence>
<dbReference type="InterPro" id="IPR043144">
    <property type="entry name" value="Mal/L-sulf/L-lact_DH-like_ah"/>
</dbReference>
<evidence type="ECO:0000313" key="3">
    <source>
        <dbReference type="EMBL" id="MDO6671456.1"/>
    </source>
</evidence>